<dbReference type="InterPro" id="IPR020556">
    <property type="entry name" value="Amidase_CS"/>
</dbReference>
<dbReference type="PROSITE" id="PS00571">
    <property type="entry name" value="AMIDASES"/>
    <property type="match status" value="1"/>
</dbReference>
<dbReference type="RefSeq" id="WP_201156243.1">
    <property type="nucleotide sequence ID" value="NZ_NHSD01000130.1"/>
</dbReference>
<evidence type="ECO:0000259" key="2">
    <source>
        <dbReference type="Pfam" id="PF01425"/>
    </source>
</evidence>
<dbReference type="PANTHER" id="PTHR11895:SF7">
    <property type="entry name" value="GLUTAMYL-TRNA(GLN) AMIDOTRANSFERASE SUBUNIT A, MITOCHONDRIAL"/>
    <property type="match status" value="1"/>
</dbReference>
<protein>
    <recommendedName>
        <fullName evidence="2">Amidase domain-containing protein</fullName>
    </recommendedName>
</protein>
<keyword evidence="4" id="KW-1185">Reference proteome</keyword>
<proteinExistence type="inferred from homology"/>
<dbReference type="Proteomes" id="UP000706333">
    <property type="component" value="Unassembled WGS sequence"/>
</dbReference>
<dbReference type="InterPro" id="IPR000120">
    <property type="entry name" value="Amidase"/>
</dbReference>
<organism evidence="3 4">
    <name type="scientific">Rhodobaculum claviforme</name>
    <dbReference type="NCBI Taxonomy" id="1549854"/>
    <lineage>
        <taxon>Bacteria</taxon>
        <taxon>Pseudomonadati</taxon>
        <taxon>Pseudomonadota</taxon>
        <taxon>Alphaproteobacteria</taxon>
        <taxon>Rhodobacterales</taxon>
        <taxon>Paracoccaceae</taxon>
        <taxon>Rhodobaculum</taxon>
    </lineage>
</organism>
<accession>A0A934WI29</accession>
<comment type="similarity">
    <text evidence="1">Belongs to the amidase family.</text>
</comment>
<evidence type="ECO:0000313" key="3">
    <source>
        <dbReference type="EMBL" id="MBK5926474.1"/>
    </source>
</evidence>
<reference evidence="3" key="1">
    <citation type="submission" date="2017-05" db="EMBL/GenBank/DDBJ databases">
        <authorList>
            <person name="Imhoff J.F."/>
            <person name="Rahn T."/>
            <person name="Kuenzel S."/>
            <person name="Neulinger S.C."/>
        </authorList>
    </citation>
    <scope>NUCLEOTIDE SEQUENCE</scope>
    <source>
        <strain evidence="3">LMG 28126</strain>
    </source>
</reference>
<dbReference type="Gene3D" id="3.90.1300.10">
    <property type="entry name" value="Amidase signature (AS) domain"/>
    <property type="match status" value="1"/>
</dbReference>
<sequence>MTHDATALAADIAAGRTTARAVMAATLAAVAARADLGAVARMLPDAVALAAADSSAPGPFAGVPMLAKDLGCAARGLAPAAGSDALRSLLPDPEADSPLFARLRAGGLIPVGLSTVPEFGFALTSEARGGPVARNPFDATRSPGGSSGGAAAAVAAGLVAIAHATDAGGSIRVPAAACGLWGLKPSRGAVPMGPGFDNLLMGLASELVLARSLRDVATACALVAEGAAQPLPDRPRVALMMPERCGPAQHAAVAEVGRLLADAGCTVTHAPAPDDLGARAHRVAGDVLAAAMAEGVTALGLADSAMSPIAAAAVARGRALPGTAILAAHREMARIAHDATALLAGADVLVMPVLAGPPPPVGHFDATATDVDAHLARMEAVAPNAALANVTGWPALVLPAGMHAGLPVGVQMLAARGTDRALLRLAARIAPRLPAIPYPAAIAGAAP</sequence>
<reference evidence="3" key="2">
    <citation type="journal article" date="2020" name="Microorganisms">
        <title>Osmotic Adaptation and Compatible Solute Biosynthesis of Phototrophic Bacteria as Revealed from Genome Analyses.</title>
        <authorList>
            <person name="Imhoff J.F."/>
            <person name="Rahn T."/>
            <person name="Kunzel S."/>
            <person name="Keller A."/>
            <person name="Neulinger S.C."/>
        </authorList>
    </citation>
    <scope>NUCLEOTIDE SEQUENCE</scope>
    <source>
        <strain evidence="3">LMG 28126</strain>
    </source>
</reference>
<name>A0A934WI29_9RHOB</name>
<dbReference type="AlphaFoldDB" id="A0A934WI29"/>
<gene>
    <name evidence="3" type="ORF">CCR87_03735</name>
</gene>
<dbReference type="InterPro" id="IPR023631">
    <property type="entry name" value="Amidase_dom"/>
</dbReference>
<dbReference type="PANTHER" id="PTHR11895">
    <property type="entry name" value="TRANSAMIDASE"/>
    <property type="match status" value="1"/>
</dbReference>
<dbReference type="InterPro" id="IPR036928">
    <property type="entry name" value="AS_sf"/>
</dbReference>
<dbReference type="SUPFAM" id="SSF75304">
    <property type="entry name" value="Amidase signature (AS) enzymes"/>
    <property type="match status" value="1"/>
</dbReference>
<comment type="caution">
    <text evidence="3">The sequence shown here is derived from an EMBL/GenBank/DDBJ whole genome shotgun (WGS) entry which is preliminary data.</text>
</comment>
<dbReference type="GO" id="GO:0003824">
    <property type="term" value="F:catalytic activity"/>
    <property type="evidence" value="ECO:0007669"/>
    <property type="project" value="InterPro"/>
</dbReference>
<dbReference type="EMBL" id="NHSD01000130">
    <property type="protein sequence ID" value="MBK5926474.1"/>
    <property type="molecule type" value="Genomic_DNA"/>
</dbReference>
<dbReference type="Pfam" id="PF01425">
    <property type="entry name" value="Amidase"/>
    <property type="match status" value="1"/>
</dbReference>
<feature type="domain" description="Amidase" evidence="2">
    <location>
        <begin position="31"/>
        <end position="423"/>
    </location>
</feature>
<evidence type="ECO:0000313" key="4">
    <source>
        <dbReference type="Proteomes" id="UP000706333"/>
    </source>
</evidence>
<evidence type="ECO:0000256" key="1">
    <source>
        <dbReference type="ARBA" id="ARBA00009199"/>
    </source>
</evidence>